<reference evidence="1 2" key="1">
    <citation type="submission" date="2018-05" db="EMBL/GenBank/DDBJ databases">
        <title>Genomic Encyclopedia of Type Strains, Phase IV (KMG-IV): sequencing the most valuable type-strain genomes for metagenomic binning, comparative biology and taxonomic classification.</title>
        <authorList>
            <person name="Goeker M."/>
        </authorList>
    </citation>
    <scope>NUCLEOTIDE SEQUENCE [LARGE SCALE GENOMIC DNA]</scope>
    <source>
        <strain evidence="1 2">DSM 100333</strain>
    </source>
</reference>
<accession>A0A2U0U1L4</accession>
<proteinExistence type="predicted"/>
<dbReference type="AlphaFoldDB" id="A0A2U0U1L4"/>
<evidence type="ECO:0000313" key="2">
    <source>
        <dbReference type="Proteomes" id="UP000245870"/>
    </source>
</evidence>
<organism evidence="1 2">
    <name type="scientific">Hallella colorans</name>
    <dbReference type="NCBI Taxonomy" id="1703337"/>
    <lineage>
        <taxon>Bacteria</taxon>
        <taxon>Pseudomonadati</taxon>
        <taxon>Bacteroidota</taxon>
        <taxon>Bacteroidia</taxon>
        <taxon>Bacteroidales</taxon>
        <taxon>Prevotellaceae</taxon>
        <taxon>Hallella</taxon>
    </lineage>
</organism>
<name>A0A2U0U1L4_9BACT</name>
<gene>
    <name evidence="1" type="ORF">C7379_11857</name>
</gene>
<protein>
    <submittedName>
        <fullName evidence="1">Uncharacterized protein</fullName>
    </submittedName>
</protein>
<dbReference type="Proteomes" id="UP000245870">
    <property type="component" value="Unassembled WGS sequence"/>
</dbReference>
<keyword evidence="2" id="KW-1185">Reference proteome</keyword>
<dbReference type="EMBL" id="QENY01000018">
    <property type="protein sequence ID" value="PVX50175.1"/>
    <property type="molecule type" value="Genomic_DNA"/>
</dbReference>
<sequence>MLHDVKLLLHFSDRIIFCIKKYNKYRIKEKIYITLECKPKTITMKTSIKNQNIIYSIFHSVVNRGFLCM</sequence>
<comment type="caution">
    <text evidence="1">The sequence shown here is derived from an EMBL/GenBank/DDBJ whole genome shotgun (WGS) entry which is preliminary data.</text>
</comment>
<evidence type="ECO:0000313" key="1">
    <source>
        <dbReference type="EMBL" id="PVX50175.1"/>
    </source>
</evidence>